<organism evidence="2 3">
    <name type="scientific">Linnemannia gamsii</name>
    <dbReference type="NCBI Taxonomy" id="64522"/>
    <lineage>
        <taxon>Eukaryota</taxon>
        <taxon>Fungi</taxon>
        <taxon>Fungi incertae sedis</taxon>
        <taxon>Mucoromycota</taxon>
        <taxon>Mortierellomycotina</taxon>
        <taxon>Mortierellomycetes</taxon>
        <taxon>Mortierellales</taxon>
        <taxon>Mortierellaceae</taxon>
        <taxon>Linnemannia</taxon>
    </lineage>
</organism>
<dbReference type="AlphaFoldDB" id="A0A9P6QU44"/>
<feature type="compositionally biased region" description="Basic and acidic residues" evidence="1">
    <location>
        <begin position="441"/>
        <end position="456"/>
    </location>
</feature>
<reference evidence="2" key="1">
    <citation type="journal article" date="2020" name="Fungal Divers.">
        <title>Resolving the Mortierellaceae phylogeny through synthesis of multi-gene phylogenetics and phylogenomics.</title>
        <authorList>
            <person name="Vandepol N."/>
            <person name="Liber J."/>
            <person name="Desiro A."/>
            <person name="Na H."/>
            <person name="Kennedy M."/>
            <person name="Barry K."/>
            <person name="Grigoriev I.V."/>
            <person name="Miller A.N."/>
            <person name="O'Donnell K."/>
            <person name="Stajich J.E."/>
            <person name="Bonito G."/>
        </authorList>
    </citation>
    <scope>NUCLEOTIDE SEQUENCE</scope>
    <source>
        <strain evidence="2">NVP60</strain>
    </source>
</reference>
<protein>
    <submittedName>
        <fullName evidence="2">Uncharacterized protein</fullName>
    </submittedName>
</protein>
<feature type="compositionally biased region" description="Low complexity" evidence="1">
    <location>
        <begin position="305"/>
        <end position="315"/>
    </location>
</feature>
<feature type="compositionally biased region" description="Low complexity" evidence="1">
    <location>
        <begin position="405"/>
        <end position="415"/>
    </location>
</feature>
<feature type="compositionally biased region" description="Gly residues" evidence="1">
    <location>
        <begin position="135"/>
        <end position="147"/>
    </location>
</feature>
<feature type="compositionally biased region" description="Low complexity" evidence="1">
    <location>
        <begin position="1"/>
        <end position="16"/>
    </location>
</feature>
<evidence type="ECO:0000313" key="3">
    <source>
        <dbReference type="Proteomes" id="UP000823405"/>
    </source>
</evidence>
<feature type="region of interest" description="Disordered" evidence="1">
    <location>
        <begin position="215"/>
        <end position="267"/>
    </location>
</feature>
<evidence type="ECO:0000313" key="2">
    <source>
        <dbReference type="EMBL" id="KAG0292018.1"/>
    </source>
</evidence>
<feature type="compositionally biased region" description="Basic and acidic residues" evidence="1">
    <location>
        <begin position="385"/>
        <end position="402"/>
    </location>
</feature>
<dbReference type="EMBL" id="JAAAIN010002562">
    <property type="protein sequence ID" value="KAG0292018.1"/>
    <property type="molecule type" value="Genomic_DNA"/>
</dbReference>
<feature type="compositionally biased region" description="Gly residues" evidence="1">
    <location>
        <begin position="166"/>
        <end position="176"/>
    </location>
</feature>
<dbReference type="Proteomes" id="UP000823405">
    <property type="component" value="Unassembled WGS sequence"/>
</dbReference>
<feature type="compositionally biased region" description="Basic and acidic residues" evidence="1">
    <location>
        <begin position="19"/>
        <end position="48"/>
    </location>
</feature>
<feature type="non-terminal residue" evidence="2">
    <location>
        <position position="1"/>
    </location>
</feature>
<keyword evidence="3" id="KW-1185">Reference proteome</keyword>
<proteinExistence type="predicted"/>
<sequence length="492" mass="52187">QHQRRQQQQQQQQQQHPNSDSDREEQDHHRVRGRAQEKRDVVQEHPESDPWLNDGNAGLSDWGSSEPGESQMIFMDRDDASSQGQPAHVSELQHHKGPARHRHDDDGHYPGTGTSQDRKALTSEERFNNSYNRSPGGGGGGMGGGANGRYNSNSRGAPGSRYGDSITGGGGGGGGHGYERTQRHGPMMVTPSSTVSLTGRRYFNNTMDRDSAIGAWSVASQNASSKPGTGQGTPPSGSSTSLPGSNAIGGSLPIKSPGGTTSGGGRLALATVSDFGSFFQAAAAFTPPPARARKGGHMRRESESESTTTRYSSPSRSRESSRSRPPHSGAGLEHTEEEPGDAEGSVERDSVASGHEQADEDEDLIKDEEIAPGNIPSAVAGAADGDGKGEKQQETVEDDRKAAVRTNSNSSRTSSQAMKENLLNFQLQKQAVVSGGGSSGDVKDKNEEQEEKKKEEEDVVESPGPIDAEKVVVGSTQSSPKANSDDEKSHEN</sequence>
<name>A0A9P6QU44_9FUNG</name>
<accession>A0A9P6QU44</accession>
<feature type="compositionally biased region" description="Basic and acidic residues" evidence="1">
    <location>
        <begin position="483"/>
        <end position="492"/>
    </location>
</feature>
<feature type="compositionally biased region" description="Low complexity" evidence="1">
    <location>
        <begin position="224"/>
        <end position="245"/>
    </location>
</feature>
<feature type="compositionally biased region" description="Basic and acidic residues" evidence="1">
    <location>
        <begin position="116"/>
        <end position="127"/>
    </location>
</feature>
<evidence type="ECO:0000256" key="1">
    <source>
        <dbReference type="SAM" id="MobiDB-lite"/>
    </source>
</evidence>
<feature type="region of interest" description="Disordered" evidence="1">
    <location>
        <begin position="284"/>
        <end position="492"/>
    </location>
</feature>
<comment type="caution">
    <text evidence="2">The sequence shown here is derived from an EMBL/GenBank/DDBJ whole genome shotgun (WGS) entry which is preliminary data.</text>
</comment>
<gene>
    <name evidence="2" type="ORF">BGZ97_005727</name>
</gene>
<dbReference type="OrthoDB" id="2447022at2759"/>
<feature type="region of interest" description="Disordered" evidence="1">
    <location>
        <begin position="1"/>
        <end position="195"/>
    </location>
</feature>